<dbReference type="InterPro" id="IPR005119">
    <property type="entry name" value="LysR_subst-bd"/>
</dbReference>
<evidence type="ECO:0000313" key="6">
    <source>
        <dbReference type="EMBL" id="GFE64663.1"/>
    </source>
</evidence>
<dbReference type="GO" id="GO:0003677">
    <property type="term" value="F:DNA binding"/>
    <property type="evidence" value="ECO:0007669"/>
    <property type="project" value="UniProtKB-KW"/>
</dbReference>
<organism evidence="6 7">
    <name type="scientific">Litoreibacter roseus</name>
    <dbReference type="NCBI Taxonomy" id="2601869"/>
    <lineage>
        <taxon>Bacteria</taxon>
        <taxon>Pseudomonadati</taxon>
        <taxon>Pseudomonadota</taxon>
        <taxon>Alphaproteobacteria</taxon>
        <taxon>Rhodobacterales</taxon>
        <taxon>Roseobacteraceae</taxon>
        <taxon>Litoreibacter</taxon>
    </lineage>
</organism>
<proteinExistence type="inferred from homology"/>
<dbReference type="PANTHER" id="PTHR30346:SF0">
    <property type="entry name" value="HCA OPERON TRANSCRIPTIONAL ACTIVATOR HCAR"/>
    <property type="match status" value="1"/>
</dbReference>
<dbReference type="Proteomes" id="UP000436822">
    <property type="component" value="Unassembled WGS sequence"/>
</dbReference>
<dbReference type="RefSeq" id="WP_159806019.1">
    <property type="nucleotide sequence ID" value="NZ_BLJE01000002.1"/>
</dbReference>
<keyword evidence="7" id="KW-1185">Reference proteome</keyword>
<dbReference type="SUPFAM" id="SSF46785">
    <property type="entry name" value="Winged helix' DNA-binding domain"/>
    <property type="match status" value="1"/>
</dbReference>
<comment type="similarity">
    <text evidence="1">Belongs to the LysR transcriptional regulatory family.</text>
</comment>
<evidence type="ECO:0000256" key="3">
    <source>
        <dbReference type="ARBA" id="ARBA00023125"/>
    </source>
</evidence>
<sequence length="297" mass="32755">MKFGLRHMRYFLAVAEELHFRRAADRLGIAQPALSRAIQHLEAELGVVLFERSNRNVRLTPAGQEFLDGTHGILNAVDHTVENTRQVHAGGIGTIRVGYTDFAIAGTLPSLLQTFRGKQPGITLQPHHDVTTLQLEKLAAGVLDIGFVTGPVSKPDYEQIEIQQDQLVCIVHENHRLANRQSVRLDELANEDFIHGPPREWEHFYAHLMPLCRSAGFIPRIVQEAFNSAGILGLVASGMGITILTESSLIAARRGLIPIPIETTAEPLSTLAIWNPQSLSGSVARFTEFLQARMAQA</sequence>
<dbReference type="InterPro" id="IPR036388">
    <property type="entry name" value="WH-like_DNA-bd_sf"/>
</dbReference>
<dbReference type="EMBL" id="BLJE01000002">
    <property type="protein sequence ID" value="GFE64663.1"/>
    <property type="molecule type" value="Genomic_DNA"/>
</dbReference>
<dbReference type="SUPFAM" id="SSF53850">
    <property type="entry name" value="Periplasmic binding protein-like II"/>
    <property type="match status" value="1"/>
</dbReference>
<keyword evidence="3" id="KW-0238">DNA-binding</keyword>
<dbReference type="GO" id="GO:0032993">
    <property type="term" value="C:protein-DNA complex"/>
    <property type="evidence" value="ECO:0007669"/>
    <property type="project" value="TreeGrafter"/>
</dbReference>
<comment type="caution">
    <text evidence="6">The sequence shown here is derived from an EMBL/GenBank/DDBJ whole genome shotgun (WGS) entry which is preliminary data.</text>
</comment>
<feature type="domain" description="HTH lysR-type" evidence="5">
    <location>
        <begin position="1"/>
        <end position="60"/>
    </location>
</feature>
<dbReference type="Gene3D" id="1.10.10.10">
    <property type="entry name" value="Winged helix-like DNA-binding domain superfamily/Winged helix DNA-binding domain"/>
    <property type="match status" value="1"/>
</dbReference>
<dbReference type="FunFam" id="1.10.10.10:FF:000001">
    <property type="entry name" value="LysR family transcriptional regulator"/>
    <property type="match status" value="1"/>
</dbReference>
<dbReference type="Pfam" id="PF00126">
    <property type="entry name" value="HTH_1"/>
    <property type="match status" value="1"/>
</dbReference>
<dbReference type="OrthoDB" id="9815174at2"/>
<evidence type="ECO:0000256" key="1">
    <source>
        <dbReference type="ARBA" id="ARBA00009437"/>
    </source>
</evidence>
<dbReference type="CDD" id="cd08414">
    <property type="entry name" value="PBP2_LTTR_aromatics_like"/>
    <property type="match status" value="1"/>
</dbReference>
<evidence type="ECO:0000256" key="2">
    <source>
        <dbReference type="ARBA" id="ARBA00023015"/>
    </source>
</evidence>
<evidence type="ECO:0000313" key="7">
    <source>
        <dbReference type="Proteomes" id="UP000436822"/>
    </source>
</evidence>
<evidence type="ECO:0000259" key="5">
    <source>
        <dbReference type="PROSITE" id="PS50931"/>
    </source>
</evidence>
<dbReference type="InterPro" id="IPR000847">
    <property type="entry name" value="LysR_HTH_N"/>
</dbReference>
<reference evidence="6 7" key="1">
    <citation type="submission" date="2019-12" db="EMBL/GenBank/DDBJ databases">
        <title>Litoreibacter badius sp. nov., a novel bacteriochlorophyll a-containing bacterium in the genus Litoreibacter.</title>
        <authorList>
            <person name="Kanamuro M."/>
            <person name="Takabe Y."/>
            <person name="Mori K."/>
            <person name="Takaichi S."/>
            <person name="Hanada S."/>
        </authorList>
    </citation>
    <scope>NUCLEOTIDE SEQUENCE [LARGE SCALE GENOMIC DNA]</scope>
    <source>
        <strain evidence="6 7">K6</strain>
    </source>
</reference>
<dbReference type="Gene3D" id="3.40.190.10">
    <property type="entry name" value="Periplasmic binding protein-like II"/>
    <property type="match status" value="2"/>
</dbReference>
<dbReference type="PANTHER" id="PTHR30346">
    <property type="entry name" value="TRANSCRIPTIONAL DUAL REGULATOR HCAR-RELATED"/>
    <property type="match status" value="1"/>
</dbReference>
<evidence type="ECO:0000256" key="4">
    <source>
        <dbReference type="ARBA" id="ARBA00023163"/>
    </source>
</evidence>
<dbReference type="GO" id="GO:0003700">
    <property type="term" value="F:DNA-binding transcription factor activity"/>
    <property type="evidence" value="ECO:0007669"/>
    <property type="project" value="InterPro"/>
</dbReference>
<accession>A0A6N6JE85</accession>
<protein>
    <submittedName>
        <fullName evidence="6">Transcriptional regulator</fullName>
    </submittedName>
</protein>
<gene>
    <name evidence="6" type="ORF">KIN_17370</name>
</gene>
<name>A0A6N6JE85_9RHOB</name>
<keyword evidence="4" id="KW-0804">Transcription</keyword>
<keyword evidence="2" id="KW-0805">Transcription regulation</keyword>
<dbReference type="AlphaFoldDB" id="A0A6N6JE85"/>
<dbReference type="Pfam" id="PF03466">
    <property type="entry name" value="LysR_substrate"/>
    <property type="match status" value="1"/>
</dbReference>
<dbReference type="PRINTS" id="PR00039">
    <property type="entry name" value="HTHLYSR"/>
</dbReference>
<dbReference type="InterPro" id="IPR036390">
    <property type="entry name" value="WH_DNA-bd_sf"/>
</dbReference>
<dbReference type="PROSITE" id="PS50931">
    <property type="entry name" value="HTH_LYSR"/>
    <property type="match status" value="1"/>
</dbReference>